<keyword evidence="5" id="KW-0812">Transmembrane</keyword>
<dbReference type="Pfam" id="PF00512">
    <property type="entry name" value="HisKA"/>
    <property type="match status" value="1"/>
</dbReference>
<feature type="domain" description="Histidine kinase" evidence="6">
    <location>
        <begin position="302"/>
        <end position="525"/>
    </location>
</feature>
<name>A0A8J8SLY6_9RHOB</name>
<evidence type="ECO:0000313" key="8">
    <source>
        <dbReference type="EMBL" id="QUS36866.1"/>
    </source>
</evidence>
<dbReference type="FunFam" id="1.10.287.130:FF:000037">
    <property type="entry name" value="Hybrid sensor histidine kinase/response regulator"/>
    <property type="match status" value="1"/>
</dbReference>
<dbReference type="SUPFAM" id="SSF55874">
    <property type="entry name" value="ATPase domain of HSP90 chaperone/DNA topoisomerase II/histidine kinase"/>
    <property type="match status" value="1"/>
</dbReference>
<dbReference type="Gene3D" id="1.10.287.130">
    <property type="match status" value="1"/>
</dbReference>
<evidence type="ECO:0000259" key="7">
    <source>
        <dbReference type="PROSITE" id="PS50110"/>
    </source>
</evidence>
<dbReference type="InterPro" id="IPR036890">
    <property type="entry name" value="HATPase_C_sf"/>
</dbReference>
<dbReference type="EC" id="2.7.13.3" evidence="2"/>
<dbReference type="SUPFAM" id="SSF47384">
    <property type="entry name" value="Homodimeric domain of signal transducing histidine kinase"/>
    <property type="match status" value="1"/>
</dbReference>
<dbReference type="AlphaFoldDB" id="A0A8J8SLY6"/>
<dbReference type="InterPro" id="IPR005467">
    <property type="entry name" value="His_kinase_dom"/>
</dbReference>
<keyword evidence="5" id="KW-0472">Membrane</keyword>
<protein>
    <recommendedName>
        <fullName evidence="2">histidine kinase</fullName>
        <ecNumber evidence="2">2.7.13.3</ecNumber>
    </recommendedName>
</protein>
<dbReference type="SMART" id="SM00448">
    <property type="entry name" value="REC"/>
    <property type="match status" value="1"/>
</dbReference>
<dbReference type="InterPro" id="IPR003594">
    <property type="entry name" value="HATPase_dom"/>
</dbReference>
<dbReference type="InterPro" id="IPR004358">
    <property type="entry name" value="Sig_transdc_His_kin-like_C"/>
</dbReference>
<dbReference type="SUPFAM" id="SSF52172">
    <property type="entry name" value="CheY-like"/>
    <property type="match status" value="1"/>
</dbReference>
<dbReference type="SMART" id="SM00388">
    <property type="entry name" value="HisKA"/>
    <property type="match status" value="1"/>
</dbReference>
<comment type="catalytic activity">
    <reaction evidence="1">
        <text>ATP + protein L-histidine = ADP + protein N-phospho-L-histidine.</text>
        <dbReference type="EC" id="2.7.13.3"/>
    </reaction>
</comment>
<dbReference type="KEGG" id="fap:GR316_03370"/>
<dbReference type="InterPro" id="IPR036097">
    <property type="entry name" value="HisK_dim/P_sf"/>
</dbReference>
<dbReference type="GO" id="GO:0000155">
    <property type="term" value="F:phosphorelay sensor kinase activity"/>
    <property type="evidence" value="ECO:0007669"/>
    <property type="project" value="InterPro"/>
</dbReference>
<dbReference type="InterPro" id="IPR001789">
    <property type="entry name" value="Sig_transdc_resp-reg_receiver"/>
</dbReference>
<dbReference type="InterPro" id="IPR003661">
    <property type="entry name" value="HisK_dim/P_dom"/>
</dbReference>
<evidence type="ECO:0000313" key="9">
    <source>
        <dbReference type="Proteomes" id="UP000679284"/>
    </source>
</evidence>
<dbReference type="PRINTS" id="PR00344">
    <property type="entry name" value="BCTRLSENSOR"/>
</dbReference>
<evidence type="ECO:0000256" key="3">
    <source>
        <dbReference type="ARBA" id="ARBA00022553"/>
    </source>
</evidence>
<dbReference type="PANTHER" id="PTHR43065:SF42">
    <property type="entry name" value="TWO-COMPONENT SENSOR PPRA"/>
    <property type="match status" value="1"/>
</dbReference>
<dbReference type="SMART" id="SM00387">
    <property type="entry name" value="HATPase_c"/>
    <property type="match status" value="1"/>
</dbReference>
<accession>A0A8J8SLY6</accession>
<feature type="domain" description="Response regulatory" evidence="7">
    <location>
        <begin position="546"/>
        <end position="662"/>
    </location>
</feature>
<dbReference type="PROSITE" id="PS50109">
    <property type="entry name" value="HIS_KIN"/>
    <property type="match status" value="1"/>
</dbReference>
<gene>
    <name evidence="8" type="ORF">GR316_03370</name>
</gene>
<dbReference type="Pfam" id="PF00072">
    <property type="entry name" value="Response_reg"/>
    <property type="match status" value="1"/>
</dbReference>
<organism evidence="8 9">
    <name type="scientific">Falsirhodobacter algicola</name>
    <dbReference type="NCBI Taxonomy" id="2692330"/>
    <lineage>
        <taxon>Bacteria</taxon>
        <taxon>Pseudomonadati</taxon>
        <taxon>Pseudomonadota</taxon>
        <taxon>Alphaproteobacteria</taxon>
        <taxon>Rhodobacterales</taxon>
        <taxon>Paracoccaceae</taxon>
        <taxon>Falsirhodobacter</taxon>
    </lineage>
</organism>
<dbReference type="PANTHER" id="PTHR43065">
    <property type="entry name" value="SENSOR HISTIDINE KINASE"/>
    <property type="match status" value="1"/>
</dbReference>
<dbReference type="CDD" id="cd00082">
    <property type="entry name" value="HisKA"/>
    <property type="match status" value="1"/>
</dbReference>
<dbReference type="InterPro" id="IPR011006">
    <property type="entry name" value="CheY-like_superfamily"/>
</dbReference>
<evidence type="ECO:0000256" key="1">
    <source>
        <dbReference type="ARBA" id="ARBA00000085"/>
    </source>
</evidence>
<feature type="transmembrane region" description="Helical" evidence="5">
    <location>
        <begin position="38"/>
        <end position="61"/>
    </location>
</feature>
<sequence>MPELQMAARVAAPMTGVLLICALGAGSAALIPWEDRTTLVLLVMAMTFAALAICLGLLVVVERGLRHLRVQRLARLMEFDTDACFATDLDGGIARANAPALRRFGTDKLTRVIGAHVAQAQLWRQTLASRARHDGAASAELPGTGGGLHVTVQRIGRWDLLWRIRPAAEPAGDGAADLEHVPVALVTFEGDGSLSFANRAAREILQIEPAAAPTLTELFEGLGRPLGEWLAEVLEERVPTASEVLRLRGHASAYVQISLRRLPGPGAPRVLAVLIDATALKTLEAQFNQSQKMQAIGQLAGGVAHDFNNLLTAISGHCDLLLLRHQPNDAEYADLMQIHQNVNRATSLIAQLLAFSRKQTQVLERIDLQEVLADAAHLLNRLIGARVNLDLRHGADLWPVQADRRQLEQVLMNLVVNARDAMPEGGTIRIDTEAVNFATPVPCGNALMPPGDYVAIRVADSGMGIPEDQIDKIFEPFFTTKRVGEGTGLGLSTVYGIVKQTGGFILVNSTPGKGSTFTIFLPRGRDLPAPRAAAPAVSRGRGGTGVILLVEDEAPVRSFAARALRMRGHTVLEADCAEAALALLDDATLRVDLFITDVVMPGMDGPSWVRKALEARPEARTIFVSGYAEDTFPDVQVKIANSTFLPKPFSLTQLTDEVQIRLA</sequence>
<dbReference type="Gene3D" id="3.40.50.2300">
    <property type="match status" value="1"/>
</dbReference>
<keyword evidence="5" id="KW-1133">Transmembrane helix</keyword>
<dbReference type="EMBL" id="CP047289">
    <property type="protein sequence ID" value="QUS36866.1"/>
    <property type="molecule type" value="Genomic_DNA"/>
</dbReference>
<dbReference type="Gene3D" id="3.30.565.10">
    <property type="entry name" value="Histidine kinase-like ATPase, C-terminal domain"/>
    <property type="match status" value="1"/>
</dbReference>
<dbReference type="Proteomes" id="UP000679284">
    <property type="component" value="Chromosome"/>
</dbReference>
<evidence type="ECO:0000256" key="4">
    <source>
        <dbReference type="PROSITE-ProRule" id="PRU00169"/>
    </source>
</evidence>
<evidence type="ECO:0000259" key="6">
    <source>
        <dbReference type="PROSITE" id="PS50109"/>
    </source>
</evidence>
<keyword evidence="9" id="KW-1185">Reference proteome</keyword>
<dbReference type="PROSITE" id="PS50110">
    <property type="entry name" value="RESPONSE_REGULATORY"/>
    <property type="match status" value="1"/>
</dbReference>
<dbReference type="Gene3D" id="3.30.450.20">
    <property type="entry name" value="PAS domain"/>
    <property type="match status" value="1"/>
</dbReference>
<evidence type="ECO:0000256" key="2">
    <source>
        <dbReference type="ARBA" id="ARBA00012438"/>
    </source>
</evidence>
<dbReference type="Pfam" id="PF02518">
    <property type="entry name" value="HATPase_c"/>
    <property type="match status" value="1"/>
</dbReference>
<evidence type="ECO:0000256" key="5">
    <source>
        <dbReference type="SAM" id="Phobius"/>
    </source>
</evidence>
<proteinExistence type="predicted"/>
<keyword evidence="3 4" id="KW-0597">Phosphoprotein</keyword>
<reference evidence="8" key="1">
    <citation type="submission" date="2020-01" db="EMBL/GenBank/DDBJ databases">
        <authorList>
            <person name="Yang Y."/>
            <person name="Kwon Y.M."/>
        </authorList>
    </citation>
    <scope>NUCLEOTIDE SEQUENCE</scope>
    <source>
        <strain evidence="8">PG104</strain>
    </source>
</reference>
<feature type="modified residue" description="4-aspartylphosphate" evidence="4">
    <location>
        <position position="597"/>
    </location>
</feature>